<evidence type="ECO:0000256" key="10">
    <source>
        <dbReference type="ARBA" id="ARBA00023125"/>
    </source>
</evidence>
<feature type="domain" description="Helicase ATP-binding" evidence="13">
    <location>
        <begin position="315"/>
        <end position="490"/>
    </location>
</feature>
<keyword evidence="15" id="KW-1185">Reference proteome</keyword>
<proteinExistence type="inferred from homology"/>
<dbReference type="InterPro" id="IPR014001">
    <property type="entry name" value="Helicase_ATP-bd"/>
</dbReference>
<evidence type="ECO:0000256" key="8">
    <source>
        <dbReference type="ARBA" id="ARBA00022801"/>
    </source>
</evidence>
<dbReference type="PANTHER" id="PTHR30195:SF15">
    <property type="entry name" value="TYPE I RESTRICTION ENZYME HINDI ENDONUCLEASE SUBUNIT"/>
    <property type="match status" value="1"/>
</dbReference>
<gene>
    <name evidence="14" type="ORF">GCM10009751_37370</name>
</gene>
<dbReference type="InterPro" id="IPR021810">
    <property type="entry name" value="T1RH-like_C"/>
</dbReference>
<keyword evidence="4" id="KW-0540">Nuclease</keyword>
<comment type="catalytic activity">
    <reaction evidence="1 11">
        <text>Endonucleolytic cleavage of DNA to give random double-stranded fragments with terminal 5'-phosphates, ATP is simultaneously hydrolyzed.</text>
        <dbReference type="EC" id="3.1.21.3"/>
    </reaction>
</comment>
<evidence type="ECO:0000256" key="4">
    <source>
        <dbReference type="ARBA" id="ARBA00022722"/>
    </source>
</evidence>
<reference evidence="14 15" key="1">
    <citation type="journal article" date="2019" name="Int. J. Syst. Evol. Microbiol.">
        <title>The Global Catalogue of Microorganisms (GCM) 10K type strain sequencing project: providing services to taxonomists for standard genome sequencing and annotation.</title>
        <authorList>
            <consortium name="The Broad Institute Genomics Platform"/>
            <consortium name="The Broad Institute Genome Sequencing Center for Infectious Disease"/>
            <person name="Wu L."/>
            <person name="Ma J."/>
        </authorList>
    </citation>
    <scope>NUCLEOTIDE SEQUENCE [LARGE SCALE GENOMIC DNA]</scope>
    <source>
        <strain evidence="14 15">JCM 14326</strain>
    </source>
</reference>
<comment type="caution">
    <text evidence="14">The sequence shown here is derived from an EMBL/GenBank/DDBJ whole genome shotgun (WGS) entry which is preliminary data.</text>
</comment>
<dbReference type="InterPro" id="IPR007409">
    <property type="entry name" value="Restrct_endonuc_type1_HsdR_N"/>
</dbReference>
<evidence type="ECO:0000259" key="13">
    <source>
        <dbReference type="PROSITE" id="PS51192"/>
    </source>
</evidence>
<comment type="subunit">
    <text evidence="3 11">The type I restriction/modification system is composed of three polypeptides R, M and S.</text>
</comment>
<evidence type="ECO:0000313" key="14">
    <source>
        <dbReference type="EMBL" id="GAA1874350.1"/>
    </source>
</evidence>
<dbReference type="InterPro" id="IPR055180">
    <property type="entry name" value="HsdR_RecA-like_helicase_dom_2"/>
</dbReference>
<dbReference type="InterPro" id="IPR040980">
    <property type="entry name" value="SWI2_SNF2"/>
</dbReference>
<dbReference type="CDD" id="cd22332">
    <property type="entry name" value="HsdR_N"/>
    <property type="match status" value="1"/>
</dbReference>
<name>A0ABN2NM39_9MICO</name>
<keyword evidence="6 11" id="KW-0680">Restriction system</keyword>
<dbReference type="Gene3D" id="3.90.1570.50">
    <property type="match status" value="1"/>
</dbReference>
<evidence type="ECO:0000256" key="3">
    <source>
        <dbReference type="ARBA" id="ARBA00011296"/>
    </source>
</evidence>
<dbReference type="Pfam" id="PF18766">
    <property type="entry name" value="SWI2_SNF2"/>
    <property type="match status" value="1"/>
</dbReference>
<evidence type="ECO:0000256" key="12">
    <source>
        <dbReference type="SAM" id="MobiDB-lite"/>
    </source>
</evidence>
<evidence type="ECO:0000256" key="6">
    <source>
        <dbReference type="ARBA" id="ARBA00022747"/>
    </source>
</evidence>
<keyword evidence="5 11" id="KW-0547">Nucleotide-binding</keyword>
<evidence type="ECO:0000313" key="15">
    <source>
        <dbReference type="Proteomes" id="UP001501094"/>
    </source>
</evidence>
<keyword evidence="7 14" id="KW-0255">Endonuclease</keyword>
<dbReference type="CDD" id="cd18030">
    <property type="entry name" value="DEXHc_RE_I_HsdR"/>
    <property type="match status" value="1"/>
</dbReference>
<evidence type="ECO:0000256" key="11">
    <source>
        <dbReference type="RuleBase" id="RU364115"/>
    </source>
</evidence>
<feature type="region of interest" description="Disordered" evidence="12">
    <location>
        <begin position="808"/>
        <end position="827"/>
    </location>
</feature>
<dbReference type="CDD" id="cd18800">
    <property type="entry name" value="SF2_C_EcoR124I-like"/>
    <property type="match status" value="1"/>
</dbReference>
<dbReference type="EC" id="3.1.21.3" evidence="11"/>
<dbReference type="PANTHER" id="PTHR30195">
    <property type="entry name" value="TYPE I SITE-SPECIFIC DEOXYRIBONUCLEASE PROTEIN SUBUNIT M AND R"/>
    <property type="match status" value="1"/>
</dbReference>
<evidence type="ECO:0000256" key="2">
    <source>
        <dbReference type="ARBA" id="ARBA00008598"/>
    </source>
</evidence>
<keyword evidence="9 11" id="KW-0067">ATP-binding</keyword>
<protein>
    <recommendedName>
        <fullName evidence="11">Type I restriction enzyme endonuclease subunit</fullName>
        <shortName evidence="11">R protein</shortName>
        <ecNumber evidence="11">3.1.21.3</ecNumber>
    </recommendedName>
</protein>
<dbReference type="Pfam" id="PF04313">
    <property type="entry name" value="HSDR_N"/>
    <property type="match status" value="1"/>
</dbReference>
<dbReference type="EMBL" id="BAAANL010000009">
    <property type="protein sequence ID" value="GAA1874350.1"/>
    <property type="molecule type" value="Genomic_DNA"/>
</dbReference>
<dbReference type="SUPFAM" id="SSF52540">
    <property type="entry name" value="P-loop containing nucleoside triphosphate hydrolases"/>
    <property type="match status" value="2"/>
</dbReference>
<accession>A0ABN2NM39</accession>
<comment type="similarity">
    <text evidence="2 11">Belongs to the HsdR family.</text>
</comment>
<comment type="function">
    <text evidence="11">Subunit R is required for both nuclease and ATPase activities, but not for modification.</text>
</comment>
<dbReference type="InterPro" id="IPR051268">
    <property type="entry name" value="Type-I_R_enzyme_R_subunit"/>
</dbReference>
<evidence type="ECO:0000256" key="1">
    <source>
        <dbReference type="ARBA" id="ARBA00000851"/>
    </source>
</evidence>
<dbReference type="NCBIfam" id="TIGR00348">
    <property type="entry name" value="hsdR"/>
    <property type="match status" value="1"/>
</dbReference>
<dbReference type="Pfam" id="PF11867">
    <property type="entry name" value="T1RH-like_C"/>
    <property type="match status" value="1"/>
</dbReference>
<evidence type="ECO:0000256" key="9">
    <source>
        <dbReference type="ARBA" id="ARBA00022840"/>
    </source>
</evidence>
<dbReference type="InterPro" id="IPR027417">
    <property type="entry name" value="P-loop_NTPase"/>
</dbReference>
<dbReference type="Pfam" id="PF22679">
    <property type="entry name" value="T1R_D3-like"/>
    <property type="match status" value="1"/>
</dbReference>
<dbReference type="RefSeq" id="WP_344105958.1">
    <property type="nucleotide sequence ID" value="NZ_BAAANL010000009.1"/>
</dbReference>
<dbReference type="Proteomes" id="UP001501094">
    <property type="component" value="Unassembled WGS sequence"/>
</dbReference>
<dbReference type="Gene3D" id="3.40.50.300">
    <property type="entry name" value="P-loop containing nucleotide triphosphate hydrolases"/>
    <property type="match status" value="2"/>
</dbReference>
<dbReference type="GO" id="GO:0004519">
    <property type="term" value="F:endonuclease activity"/>
    <property type="evidence" value="ECO:0007669"/>
    <property type="project" value="UniProtKB-KW"/>
</dbReference>
<keyword evidence="8 11" id="KW-0378">Hydrolase</keyword>
<dbReference type="InterPro" id="IPR004473">
    <property type="entry name" value="Restrct_endonuc_typeI_HsdR"/>
</dbReference>
<keyword evidence="10 11" id="KW-0238">DNA-binding</keyword>
<organism evidence="14 15">
    <name type="scientific">Myceligenerans crystallogenes</name>
    <dbReference type="NCBI Taxonomy" id="316335"/>
    <lineage>
        <taxon>Bacteria</taxon>
        <taxon>Bacillati</taxon>
        <taxon>Actinomycetota</taxon>
        <taxon>Actinomycetes</taxon>
        <taxon>Micrococcales</taxon>
        <taxon>Promicromonosporaceae</taxon>
        <taxon>Myceligenerans</taxon>
    </lineage>
</organism>
<evidence type="ECO:0000256" key="5">
    <source>
        <dbReference type="ARBA" id="ARBA00022741"/>
    </source>
</evidence>
<evidence type="ECO:0000256" key="7">
    <source>
        <dbReference type="ARBA" id="ARBA00022759"/>
    </source>
</evidence>
<dbReference type="PROSITE" id="PS51192">
    <property type="entry name" value="HELICASE_ATP_BIND_1"/>
    <property type="match status" value="1"/>
</dbReference>
<dbReference type="SMART" id="SM00487">
    <property type="entry name" value="DEXDc"/>
    <property type="match status" value="1"/>
</dbReference>
<sequence>MIDGTESEWEQRALDYLAEPLLWHPMGGRQIAPGATSTVGHAGYAESGEPLAQRTSWEELAIPSRMRAAMRRLNPDVPASILDQAVSDILRQHSQDVLAENKRIHDILLSGYRLTYVEDGRERTPSIRVIGDNTDMNEYLAVNQVIVRDGDVERRFDVVLYVNGMPLAILELKNAGDKRATVATAHAQLTGYVNDVPMAFRFCAIALVSDGIHTRYGTPFTPLNHFSPWNVDDDGAEVPFGARVRPAAGPLGIVEDGEIRSPLEVALDGLFQPHRFGQILREFVAFSAGERGLVKYVAKPHQYFAVNKAVGTTVQAVAGDGRAGVVWHTQGSGKSFEMELYANRIARHPDLRNPTIVVVTDRTELDGQLYETFAASQLLSEEPRRVVRRAELRDELSSRASGGIYFTTLQKFGLSKTERDAGKGHPVLSMRNNIILIVDEAHRSHYDDLDGYARHLKNALPNATLIAFTGTPISERDRDTRDVFGDVIDVYDLTRAVRDGATVPVYFEPRLIRVALTGDVDPDTIDATADEATAGLDDAERERLEQAVAAINRVYGTPARLAELATDVVGHWEPRRDAVAEMIRAGEADETGAPAEAAPGKALIVCSTREICANLYEQIVALRPDWHSEDLTGGRIKVVYSGDSKDTLPISAHVRRDSENSVIRKRLKDPADPLEIVIVKDMMLTGYDSPSLHTLYLDRPMRGALLMQTLARVNRSFRGKNAGLLVGYAPIAENLRAAIAEYTKDDQENKPVGRTLDDVADLARDLIGQIAKLVEPSGWRKHLAAGRARKRQGAWIDTVIHTVDWLRRPETPGNQPAAQEGVVTESRQDEFRRRAGGLNRAWSLAGRSEKLQELAEDVRFYEQVRVVMAKLDAQDRWARGEPIPEDVQRTLNQLVATSVESDSVVNVYEAAGVEPPRLDQLDRSYLERVQDSEHQQLAIDALRDLIASETRKLTQDNIVRRKLFSERLRDVMLRYTNSNLTSAEVIVALFEVAEELAKEPHRATELNLSAPAVAFYDVLLQADSVREVLDDKALREIAEELTAIVNRDASTDWTVREDVKAKLFTSVNRLLAKHRYPPAQRHDAVVLVLKQAEVAAREAKAS</sequence>